<accession>S9S715</accession>
<name>S9S715_MAGFU</name>
<sequence>DTDLARFISRIRRAANARFILTTRAYIYEEARLQSEALSSPKLDVSNYVLDVGIYTRRIRARILYNHLIVAKVPDAHIYALFETGTIKKIVDHEHYNPRIVQALTDVERLDEITPGDYPGEFIRALDNPLVIWDNAFRTHIAPRCRHLLLSMFVSSEHGAEIDDVHEVFTSLHRVLCGAFSLPFGPKDFEEALRTLEGSFVTIRSGGVSFINPSVRDYLARYLSDKALIETMAPGMPTLRAARALYEHFKRINGINNQDKKRFLVACIPLAARAKDEDFWKPIPSQPKTWRLYGLSYTDRIYLLRSWWKTSGCNEFLASAEQIASSSSLWFGPWADGRALPKLIASLRAAPKGEREKTTILAQALEERLTTMLYSDLELDDVQRLRESVEPRKGHLPENTDYQVASAAHRAIVELPGKLDHIDSESQLDDFAKLVDELGPIAGATSTEIQRAKAAINARTDRIREETPNDNDPTDFETVLYDRDRFDDQDLRNLFASLLVIAD</sequence>
<dbReference type="Proteomes" id="UP000015350">
    <property type="component" value="Unassembled WGS sequence"/>
</dbReference>
<dbReference type="RefSeq" id="WP_021133480.1">
    <property type="nucleotide sequence ID" value="NZ_AQPH01000092.1"/>
</dbReference>
<organism evidence="2 3">
    <name type="scientific">Magnetospirillum fulvum MGU-K5</name>
    <dbReference type="NCBI Taxonomy" id="1316936"/>
    <lineage>
        <taxon>Bacteria</taxon>
        <taxon>Pseudomonadati</taxon>
        <taxon>Pseudomonadota</taxon>
        <taxon>Alphaproteobacteria</taxon>
        <taxon>Rhodospirillales</taxon>
        <taxon>Rhodospirillaceae</taxon>
        <taxon>Magnetospirillum</taxon>
    </lineage>
</organism>
<dbReference type="InterPro" id="IPR049050">
    <property type="entry name" value="nSTAND3"/>
</dbReference>
<reference evidence="2 3" key="1">
    <citation type="submission" date="2013-04" db="EMBL/GenBank/DDBJ databases">
        <authorList>
            <person name="Kuznetsov B."/>
            <person name="Ivanovsky R."/>
        </authorList>
    </citation>
    <scope>NUCLEOTIDE SEQUENCE [LARGE SCALE GENOMIC DNA]</scope>
    <source>
        <strain evidence="2 3">MGU-K5</strain>
    </source>
</reference>
<dbReference type="PATRIC" id="fig|1316936.3.peg.3181"/>
<evidence type="ECO:0000259" key="1">
    <source>
        <dbReference type="Pfam" id="PF20720"/>
    </source>
</evidence>
<evidence type="ECO:0000313" key="2">
    <source>
        <dbReference type="EMBL" id="EPY00454.1"/>
    </source>
</evidence>
<gene>
    <name evidence="2" type="ORF">K678_15995</name>
</gene>
<dbReference type="eggNOG" id="COG0464">
    <property type="taxonomic scope" value="Bacteria"/>
</dbReference>
<proteinExistence type="predicted"/>
<dbReference type="Pfam" id="PF20720">
    <property type="entry name" value="nSTAND3"/>
    <property type="match status" value="1"/>
</dbReference>
<dbReference type="EMBL" id="AQPH01000092">
    <property type="protein sequence ID" value="EPY00454.1"/>
    <property type="molecule type" value="Genomic_DNA"/>
</dbReference>
<comment type="caution">
    <text evidence="2">The sequence shown here is derived from an EMBL/GenBank/DDBJ whole genome shotgun (WGS) entry which is preliminary data.</text>
</comment>
<protein>
    <recommendedName>
        <fullName evidence="1">Novel STAND NTPase 3 domain-containing protein</fullName>
    </recommendedName>
</protein>
<feature type="domain" description="Novel STAND NTPase 3" evidence="1">
    <location>
        <begin position="2"/>
        <end position="68"/>
    </location>
</feature>
<evidence type="ECO:0000313" key="3">
    <source>
        <dbReference type="Proteomes" id="UP000015350"/>
    </source>
</evidence>
<feature type="non-terminal residue" evidence="2">
    <location>
        <position position="1"/>
    </location>
</feature>
<dbReference type="AlphaFoldDB" id="S9S715"/>
<dbReference type="STRING" id="1316936.K678_15995"/>